<organism evidence="1 2">
    <name type="scientific">Bacillus cereus ISP2954</name>
    <dbReference type="NCBI Taxonomy" id="1053215"/>
    <lineage>
        <taxon>Bacteria</taxon>
        <taxon>Bacillati</taxon>
        <taxon>Bacillota</taxon>
        <taxon>Bacilli</taxon>
        <taxon>Bacillales</taxon>
        <taxon>Bacillaceae</taxon>
        <taxon>Bacillus</taxon>
        <taxon>Bacillus cereus group</taxon>
    </lineage>
</organism>
<proteinExistence type="predicted"/>
<reference evidence="1 2" key="1">
    <citation type="submission" date="2012-12" db="EMBL/GenBank/DDBJ databases">
        <title>The Genome Sequence of Bacillus cereus ISP2954.</title>
        <authorList>
            <consortium name="The Broad Institute Genome Sequencing Platform"/>
            <consortium name="The Broad Institute Genome Sequencing Center for Infectious Disease"/>
            <person name="Feldgarden M."/>
            <person name="Van der Auwera G.A."/>
            <person name="Mahillon J."/>
            <person name="Duprez V."/>
            <person name="Timmery S."/>
            <person name="Mattelet C."/>
            <person name="Dierick K."/>
            <person name="Sun M."/>
            <person name="Yu Z."/>
            <person name="Zhu L."/>
            <person name="Hu X."/>
            <person name="Shank E.B."/>
            <person name="Swiecicka I."/>
            <person name="Hansen B.M."/>
            <person name="Andrup L."/>
            <person name="Walker B."/>
            <person name="Young S.K."/>
            <person name="Zeng Q."/>
            <person name="Gargeya S."/>
            <person name="Fitzgerald M."/>
            <person name="Haas B."/>
            <person name="Abouelleil A."/>
            <person name="Alvarado L."/>
            <person name="Arachchi H.M."/>
            <person name="Berlin A.M."/>
            <person name="Chapman S.B."/>
            <person name="Dewar J."/>
            <person name="Goldberg J."/>
            <person name="Griggs A."/>
            <person name="Gujja S."/>
            <person name="Hansen M."/>
            <person name="Howarth C."/>
            <person name="Imamovic A."/>
            <person name="Larimer J."/>
            <person name="McCowan C."/>
            <person name="Murphy C."/>
            <person name="Neiman D."/>
            <person name="Pearson M."/>
            <person name="Priest M."/>
            <person name="Roberts A."/>
            <person name="Saif S."/>
            <person name="Shea T."/>
            <person name="Sisk P."/>
            <person name="Sykes S."/>
            <person name="Wortman J."/>
            <person name="Nusbaum C."/>
            <person name="Birren B."/>
        </authorList>
    </citation>
    <scope>NUCLEOTIDE SEQUENCE [LARGE SCALE GENOMIC DNA]</scope>
    <source>
        <strain evidence="1 2">ISP2954</strain>
    </source>
</reference>
<dbReference type="AlphaFoldDB" id="A0A9W5QFR9"/>
<dbReference type="Proteomes" id="UP000013989">
    <property type="component" value="Unassembled WGS sequence"/>
</dbReference>
<name>A0A9W5QFR9_BACCE</name>
<sequence>MDTSYRFSVFELKHLLHLIYSDLCTAYDVVTKKENDKKYNSTRICK</sequence>
<evidence type="ECO:0000313" key="1">
    <source>
        <dbReference type="EMBL" id="EOP62213.1"/>
    </source>
</evidence>
<dbReference type="EMBL" id="AHEJ01000070">
    <property type="protein sequence ID" value="EOP62213.1"/>
    <property type="molecule type" value="Genomic_DNA"/>
</dbReference>
<gene>
    <name evidence="1" type="ORF">IGU_05588</name>
</gene>
<accession>A0A9W5QFR9</accession>
<protein>
    <submittedName>
        <fullName evidence="1">Uncharacterized protein</fullName>
    </submittedName>
</protein>
<evidence type="ECO:0000313" key="2">
    <source>
        <dbReference type="Proteomes" id="UP000013989"/>
    </source>
</evidence>
<comment type="caution">
    <text evidence="1">The sequence shown here is derived from an EMBL/GenBank/DDBJ whole genome shotgun (WGS) entry which is preliminary data.</text>
</comment>